<feature type="compositionally biased region" description="Pro residues" evidence="6">
    <location>
        <begin position="369"/>
        <end position="386"/>
    </location>
</feature>
<dbReference type="OrthoDB" id="5411533at2759"/>
<feature type="region of interest" description="Disordered" evidence="6">
    <location>
        <begin position="178"/>
        <end position="321"/>
    </location>
</feature>
<dbReference type="InterPro" id="IPR003954">
    <property type="entry name" value="RRM_euk-type"/>
</dbReference>
<keyword evidence="9" id="KW-1185">Reference proteome</keyword>
<dbReference type="RefSeq" id="XP_025379257.1">
    <property type="nucleotide sequence ID" value="XM_025521245.1"/>
</dbReference>
<dbReference type="Gene3D" id="3.30.70.330">
    <property type="match status" value="1"/>
</dbReference>
<dbReference type="InterPro" id="IPR035979">
    <property type="entry name" value="RBD_domain_sf"/>
</dbReference>
<dbReference type="PROSITE" id="PS50174">
    <property type="entry name" value="G_PATCH"/>
    <property type="match status" value="1"/>
</dbReference>
<comment type="subcellular location">
    <subcellularLocation>
        <location evidence="1">Nucleus</location>
    </subcellularLocation>
</comment>
<dbReference type="SUPFAM" id="SSF54928">
    <property type="entry name" value="RNA-binding domain, RBD"/>
    <property type="match status" value="1"/>
</dbReference>
<dbReference type="GO" id="GO:0003723">
    <property type="term" value="F:RNA binding"/>
    <property type="evidence" value="ECO:0007669"/>
    <property type="project" value="UniProtKB-KW"/>
</dbReference>
<dbReference type="PANTHER" id="PTHR13288:SF8">
    <property type="entry name" value="SPLICING FACTOR 45"/>
    <property type="match status" value="1"/>
</dbReference>
<feature type="compositionally biased region" description="Acidic residues" evidence="6">
    <location>
        <begin position="104"/>
        <end position="113"/>
    </location>
</feature>
<evidence type="ECO:0000256" key="4">
    <source>
        <dbReference type="ARBA" id="ARBA00023187"/>
    </source>
</evidence>
<dbReference type="SMART" id="SM00443">
    <property type="entry name" value="G_patch"/>
    <property type="match status" value="1"/>
</dbReference>
<feature type="region of interest" description="Disordered" evidence="6">
    <location>
        <begin position="341"/>
        <end position="460"/>
    </location>
</feature>
<dbReference type="PANTHER" id="PTHR13288">
    <property type="entry name" value="SPLICING FACTOR 45 SPF45"/>
    <property type="match status" value="1"/>
</dbReference>
<protein>
    <recommendedName>
        <fullName evidence="7">G-patch domain-containing protein</fullName>
    </recommendedName>
</protein>
<feature type="compositionally biased region" description="Basic and acidic residues" evidence="6">
    <location>
        <begin position="1"/>
        <end position="12"/>
    </location>
</feature>
<evidence type="ECO:0000313" key="9">
    <source>
        <dbReference type="Proteomes" id="UP000245768"/>
    </source>
</evidence>
<gene>
    <name evidence="8" type="ORF">FA10DRAFT_265865</name>
</gene>
<evidence type="ECO:0000256" key="5">
    <source>
        <dbReference type="ARBA" id="ARBA00023242"/>
    </source>
</evidence>
<proteinExistence type="predicted"/>
<dbReference type="InParanoid" id="A0A316YRX4"/>
<keyword evidence="4" id="KW-0508">mRNA splicing</keyword>
<keyword evidence="5" id="KW-0539">Nucleus</keyword>
<dbReference type="FunFam" id="3.30.70.330:FF:000382">
    <property type="entry name" value="G-patch domain-containing protein"/>
    <property type="match status" value="1"/>
</dbReference>
<evidence type="ECO:0000256" key="2">
    <source>
        <dbReference type="ARBA" id="ARBA00022664"/>
    </source>
</evidence>
<dbReference type="Proteomes" id="UP000245768">
    <property type="component" value="Unassembled WGS sequence"/>
</dbReference>
<dbReference type="EMBL" id="KZ819635">
    <property type="protein sequence ID" value="PWN92059.1"/>
    <property type="molecule type" value="Genomic_DNA"/>
</dbReference>
<dbReference type="InterPro" id="IPR012677">
    <property type="entry name" value="Nucleotide-bd_a/b_plait_sf"/>
</dbReference>
<accession>A0A316YRX4</accession>
<evidence type="ECO:0000256" key="6">
    <source>
        <dbReference type="SAM" id="MobiDB-lite"/>
    </source>
</evidence>
<dbReference type="GeneID" id="37043161"/>
<evidence type="ECO:0000256" key="3">
    <source>
        <dbReference type="ARBA" id="ARBA00022884"/>
    </source>
</evidence>
<dbReference type="STRING" id="215250.A0A316YRX4"/>
<keyword evidence="2" id="KW-0507">mRNA processing</keyword>
<feature type="region of interest" description="Disordered" evidence="6">
    <location>
        <begin position="92"/>
        <end position="150"/>
    </location>
</feature>
<reference evidence="8 9" key="1">
    <citation type="journal article" date="2018" name="Mol. Biol. Evol.">
        <title>Broad Genomic Sampling Reveals a Smut Pathogenic Ancestry of the Fungal Clade Ustilaginomycotina.</title>
        <authorList>
            <person name="Kijpornyongpan T."/>
            <person name="Mondo S.J."/>
            <person name="Barry K."/>
            <person name="Sandor L."/>
            <person name="Lee J."/>
            <person name="Lipzen A."/>
            <person name="Pangilinan J."/>
            <person name="LaButti K."/>
            <person name="Hainaut M."/>
            <person name="Henrissat B."/>
            <person name="Grigoriev I.V."/>
            <person name="Spatafora J.W."/>
            <person name="Aime M.C."/>
        </authorList>
    </citation>
    <scope>NUCLEOTIDE SEQUENCE [LARGE SCALE GENOMIC DNA]</scope>
    <source>
        <strain evidence="8 9">MCA 4198</strain>
    </source>
</reference>
<name>A0A316YRX4_9BASI</name>
<dbReference type="InterPro" id="IPR040052">
    <property type="entry name" value="RBM17"/>
</dbReference>
<evidence type="ECO:0000256" key="1">
    <source>
        <dbReference type="ARBA" id="ARBA00004123"/>
    </source>
</evidence>
<sequence>MESAHVESKSSEKSVVPVHVEEESSSTSSTSKPSSGPSKEVLQGIKTTALSLTDSAGAQKDFSMLPIITQPPEMAIPPDELERDRAIFAELAEKRGERKRPDFEDVDDEDDGDVNGWSNTKEGKRAKKKKYKRKRGASPGLQSTINLDADYDVRVPNDYSAFKDLVRSRREAIRRLRKEKEMQEQWGSEEEDEEDEDFDLDEERRRKLSRFAPPASYNAHVLPSAAQGDLFDDDEKPYLSPPPAPPEAPPAPPVAHTLPQAQSGEEAYQRRLALSQAATGEDAYQRRLAMSQQQQQQQQEQESASISPPAPAALEALPEADELKRKKEAAIAIAARLAKLRGEQTDALNNEPDRLASTVIAAPEQTAAPGPPPPGPPPRPPAPPVMPVRTHVDPSTFAERLLAKQGWKKGEALGSEGSKGILEPIRAEKIPSSGSKKLSSSSRQEESHGQSKNLNNRGTVINSMAEEERRKAEAQYGSPSEVVVLENVVASIEDVDDDLPQEVGDECGKHGFVQRVLVHPSSPSAGESLQGEPVKVFVRFSGMAGAWRCLKELDGRYFGGRTVRARYYDRQAFDSGDYSRPLP</sequence>
<feature type="compositionally biased region" description="Pro residues" evidence="6">
    <location>
        <begin position="239"/>
        <end position="253"/>
    </location>
</feature>
<dbReference type="InterPro" id="IPR000467">
    <property type="entry name" value="G_patch_dom"/>
</dbReference>
<dbReference type="GO" id="GO:0071011">
    <property type="term" value="C:precatalytic spliceosome"/>
    <property type="evidence" value="ECO:0007669"/>
    <property type="project" value="TreeGrafter"/>
</dbReference>
<feature type="compositionally biased region" description="Acidic residues" evidence="6">
    <location>
        <begin position="187"/>
        <end position="201"/>
    </location>
</feature>
<evidence type="ECO:0000259" key="7">
    <source>
        <dbReference type="PROSITE" id="PS50174"/>
    </source>
</evidence>
<organism evidence="8 9">
    <name type="scientific">Acaromyces ingoldii</name>
    <dbReference type="NCBI Taxonomy" id="215250"/>
    <lineage>
        <taxon>Eukaryota</taxon>
        <taxon>Fungi</taxon>
        <taxon>Dikarya</taxon>
        <taxon>Basidiomycota</taxon>
        <taxon>Ustilaginomycotina</taxon>
        <taxon>Exobasidiomycetes</taxon>
        <taxon>Exobasidiales</taxon>
        <taxon>Cryptobasidiaceae</taxon>
        <taxon>Acaromyces</taxon>
    </lineage>
</organism>
<dbReference type="GO" id="GO:0045292">
    <property type="term" value="P:mRNA cis splicing, via spliceosome"/>
    <property type="evidence" value="ECO:0007669"/>
    <property type="project" value="InterPro"/>
</dbReference>
<feature type="domain" description="G-patch" evidence="7">
    <location>
        <begin position="394"/>
        <end position="443"/>
    </location>
</feature>
<feature type="compositionally biased region" description="Low complexity" evidence="6">
    <location>
        <begin position="292"/>
        <end position="317"/>
    </location>
</feature>
<dbReference type="Pfam" id="PF01585">
    <property type="entry name" value="G-patch"/>
    <property type="match status" value="1"/>
</dbReference>
<feature type="compositionally biased region" description="Basic and acidic residues" evidence="6">
    <location>
        <begin position="92"/>
        <end position="103"/>
    </location>
</feature>
<keyword evidence="3" id="KW-0694">RNA-binding</keyword>
<feature type="compositionally biased region" description="Low complexity" evidence="6">
    <location>
        <begin position="432"/>
        <end position="442"/>
    </location>
</feature>
<feature type="region of interest" description="Disordered" evidence="6">
    <location>
        <begin position="1"/>
        <end position="46"/>
    </location>
</feature>
<dbReference type="AlphaFoldDB" id="A0A316YRX4"/>
<evidence type="ECO:0000313" key="8">
    <source>
        <dbReference type="EMBL" id="PWN92059.1"/>
    </source>
</evidence>
<feature type="compositionally biased region" description="Low complexity" evidence="6">
    <location>
        <begin position="25"/>
        <end position="40"/>
    </location>
</feature>
<dbReference type="CDD" id="cd12374">
    <property type="entry name" value="RRM_UHM_SPF45_PUF60"/>
    <property type="match status" value="1"/>
</dbReference>
<feature type="compositionally biased region" description="Basic residues" evidence="6">
    <location>
        <begin position="124"/>
        <end position="136"/>
    </location>
</feature>
<dbReference type="SMART" id="SM00361">
    <property type="entry name" value="RRM_1"/>
    <property type="match status" value="1"/>
</dbReference>